<dbReference type="EMBL" id="CP058560">
    <property type="protein sequence ID" value="QUH22291.1"/>
    <property type="molecule type" value="Genomic_DNA"/>
</dbReference>
<sequence length="141" mass="16476">MNQDEFPPVSPEALKSFKEHSPDIIKNTVNISMKRSDEVDQHGDQARELLTIGMEFTTRMLESAMSLGEVSILEYQLNWACDRLPHDGVALKHILIRLEIYREQIIEALTEEYASEITLYLDWMITWQKDYIKKSDIQECI</sequence>
<name>A0A8T8KA39_9EURY</name>
<evidence type="ECO:0000313" key="2">
    <source>
        <dbReference type="Proteomes" id="UP000681041"/>
    </source>
</evidence>
<dbReference type="Proteomes" id="UP000681041">
    <property type="component" value="Chromosome"/>
</dbReference>
<dbReference type="OrthoDB" id="71345at2157"/>
<proteinExistence type="predicted"/>
<keyword evidence="2" id="KW-1185">Reference proteome</keyword>
<dbReference type="GeneID" id="64819133"/>
<dbReference type="KEGG" id="meme:HYG87_00175"/>
<gene>
    <name evidence="1" type="ORF">HYG87_00175</name>
</gene>
<accession>A0A8T8KA39</accession>
<protein>
    <submittedName>
        <fullName evidence="1">Uncharacterized protein</fullName>
    </submittedName>
</protein>
<evidence type="ECO:0000313" key="1">
    <source>
        <dbReference type="EMBL" id="QUH22291.1"/>
    </source>
</evidence>
<reference evidence="1" key="1">
    <citation type="submission" date="2020-07" db="EMBL/GenBank/DDBJ databases">
        <title>Methanobacterium. sp. MethCan genome.</title>
        <authorList>
            <person name="Postec A."/>
            <person name="Quemeneur M."/>
        </authorList>
    </citation>
    <scope>NUCLEOTIDE SEQUENCE</scope>
    <source>
        <strain evidence="1">MethCAN</strain>
    </source>
</reference>
<organism evidence="1 2">
    <name type="scientific">Methanobacterium alkalithermotolerans</name>
    <dbReference type="NCBI Taxonomy" id="2731220"/>
    <lineage>
        <taxon>Archaea</taxon>
        <taxon>Methanobacteriati</taxon>
        <taxon>Methanobacteriota</taxon>
        <taxon>Methanomada group</taxon>
        <taxon>Methanobacteria</taxon>
        <taxon>Methanobacteriales</taxon>
        <taxon>Methanobacteriaceae</taxon>
        <taxon>Methanobacterium</taxon>
    </lineage>
</organism>
<dbReference type="RefSeq" id="WP_211533233.1">
    <property type="nucleotide sequence ID" value="NZ_CP058560.1"/>
</dbReference>
<dbReference type="AlphaFoldDB" id="A0A8T8KA39"/>